<dbReference type="EMBL" id="DUJP01000024">
    <property type="protein sequence ID" value="HII46935.1"/>
    <property type="molecule type" value="Genomic_DNA"/>
</dbReference>
<sequence length="72" mass="8228">MPVPAAVQVKAFDDMLIIRKAEGPYEEIVTGIAEVVIGMDPSGRIQNVEIEFLDYYFLEREVARRILSRATW</sequence>
<dbReference type="AlphaFoldDB" id="A0A832SRR8"/>
<accession>A0A832SRR8</accession>
<dbReference type="Proteomes" id="UP000651120">
    <property type="component" value="Unassembled WGS sequence"/>
</dbReference>
<dbReference type="GeneID" id="43496587"/>
<evidence type="ECO:0000313" key="1">
    <source>
        <dbReference type="EMBL" id="HII46935.1"/>
    </source>
</evidence>
<dbReference type="OrthoDB" id="374931at2157"/>
<organism evidence="1 2">
    <name type="scientific">Pyrobaculum aerophilum</name>
    <dbReference type="NCBI Taxonomy" id="13773"/>
    <lineage>
        <taxon>Archaea</taxon>
        <taxon>Thermoproteota</taxon>
        <taxon>Thermoprotei</taxon>
        <taxon>Thermoproteales</taxon>
        <taxon>Thermoproteaceae</taxon>
        <taxon>Pyrobaculum</taxon>
    </lineage>
</organism>
<evidence type="ECO:0000313" key="2">
    <source>
        <dbReference type="Proteomes" id="UP000651120"/>
    </source>
</evidence>
<proteinExistence type="predicted"/>
<name>A0A832SRR8_9CREN</name>
<dbReference type="RefSeq" id="WP_128867167.1">
    <property type="nucleotide sequence ID" value="NZ_DUJP01000024.1"/>
</dbReference>
<gene>
    <name evidence="1" type="ORF">HA333_05670</name>
</gene>
<comment type="caution">
    <text evidence="1">The sequence shown here is derived from an EMBL/GenBank/DDBJ whole genome shotgun (WGS) entry which is preliminary data.</text>
</comment>
<protein>
    <submittedName>
        <fullName evidence="1">Uncharacterized protein</fullName>
    </submittedName>
</protein>
<reference evidence="1" key="1">
    <citation type="journal article" date="2020" name="bioRxiv">
        <title>A rank-normalized archaeal taxonomy based on genome phylogeny resolves widespread incomplete and uneven classifications.</title>
        <authorList>
            <person name="Rinke C."/>
            <person name="Chuvochina M."/>
            <person name="Mussig A.J."/>
            <person name="Chaumeil P.-A."/>
            <person name="Waite D.W."/>
            <person name="Whitman W.B."/>
            <person name="Parks D.H."/>
            <person name="Hugenholtz P."/>
        </authorList>
    </citation>
    <scope>NUCLEOTIDE SEQUENCE</scope>
    <source>
        <strain evidence="1">UBA8839</strain>
    </source>
</reference>